<keyword evidence="4" id="KW-0112">Calmodulin-binding</keyword>
<comment type="subcellular location">
    <subcellularLocation>
        <location evidence="1">Cytoplasm</location>
    </subcellularLocation>
</comment>
<dbReference type="GO" id="GO:0000922">
    <property type="term" value="C:spindle pole"/>
    <property type="evidence" value="ECO:0007669"/>
    <property type="project" value="TreeGrafter"/>
</dbReference>
<dbReference type="GO" id="GO:0005737">
    <property type="term" value="C:cytoplasm"/>
    <property type="evidence" value="ECO:0007669"/>
    <property type="project" value="UniProtKB-SubCell"/>
</dbReference>
<dbReference type="PANTHER" id="PTHR22706">
    <property type="entry name" value="ASSEMBLY FACTOR FOR SPINDLE MICROTUBULES"/>
    <property type="match status" value="1"/>
</dbReference>
<evidence type="ECO:0000313" key="6">
    <source>
        <dbReference type="Proteomes" id="UP000239757"/>
    </source>
</evidence>
<dbReference type="Pfam" id="PF00612">
    <property type="entry name" value="IQ"/>
    <property type="match status" value="5"/>
</dbReference>
<accession>A0A2P5XYY2</accession>
<dbReference type="InterPro" id="IPR051185">
    <property type="entry name" value="ASPM"/>
</dbReference>
<sequence>MERILMNQEVKKSIMSATDYIDAVHKFILSQKLTTLCSDTVVHNKERDIDITKDAAKKFNAIQAWWLNMTEQNYKSSVRSATSVSNCSTAQKTSFDILRDNAATIIQSHYRRLKERRNFLKMMKAICLVQTVVRTWLTVKKNTKINKFCSASGQEFRSGIRSFRGWMVRSYHILGHACTENASLKCQVKGLNNSEIEAATRIQIAWKNFLHRSLHKRTYAATKIQSYYRGWRLRMRFMKQKQAITKIQSNFRRLKCWRAFQNAWKEFICRTLQNQTLAATRIQSHFRGLQSRRNFMKKKQAIIKIQSFPWLAVKKELSAIIIQSFVRGRMARREARRYRYLVVMIQSHWKGYVARKESRGRLKDSRLRMVESAKNVDDSKRIINRHLSALSVLLSMKSISGILHHCETLERMGSGVDYVRGRISTLIKPKIDTKLISYWLIVGG</sequence>
<dbReference type="OrthoDB" id="2148418at2759"/>
<dbReference type="SUPFAM" id="SSF52540">
    <property type="entry name" value="P-loop containing nucleoside triphosphate hydrolases"/>
    <property type="match status" value="3"/>
</dbReference>
<reference evidence="5 6" key="1">
    <citation type="submission" date="2015-01" db="EMBL/GenBank/DDBJ databases">
        <title>Genome of allotetraploid Gossypium barbadense reveals genomic plasticity and fiber elongation in cotton evolution.</title>
        <authorList>
            <person name="Chen X."/>
            <person name="Liu X."/>
            <person name="Zhao B."/>
            <person name="Zheng H."/>
            <person name="Hu Y."/>
            <person name="Lu G."/>
            <person name="Yang C."/>
            <person name="Chen J."/>
            <person name="Shan C."/>
            <person name="Zhang L."/>
            <person name="Zhou Y."/>
            <person name="Wang L."/>
            <person name="Guo W."/>
            <person name="Bai Y."/>
            <person name="Ruan J."/>
            <person name="Shangguan X."/>
            <person name="Mao Y."/>
            <person name="Jiang J."/>
            <person name="Zhu Y."/>
            <person name="Lei J."/>
            <person name="Kang H."/>
            <person name="Chen S."/>
            <person name="He X."/>
            <person name="Wang R."/>
            <person name="Wang Y."/>
            <person name="Chen J."/>
            <person name="Wang L."/>
            <person name="Yu S."/>
            <person name="Wang B."/>
            <person name="Wei J."/>
            <person name="Song S."/>
            <person name="Lu X."/>
            <person name="Gao Z."/>
            <person name="Gu W."/>
            <person name="Deng X."/>
            <person name="Ma D."/>
            <person name="Wang S."/>
            <person name="Liang W."/>
            <person name="Fang L."/>
            <person name="Cai C."/>
            <person name="Zhu X."/>
            <person name="Zhou B."/>
            <person name="Zhang Y."/>
            <person name="Chen Z."/>
            <person name="Xu S."/>
            <person name="Zhu R."/>
            <person name="Wang S."/>
            <person name="Zhang T."/>
            <person name="Zhao G."/>
        </authorList>
    </citation>
    <scope>NUCLEOTIDE SEQUENCE [LARGE SCALE GENOMIC DNA]</scope>
    <source>
        <strain evidence="6">cv. Xinhai21</strain>
        <tissue evidence="5">Leaf</tissue>
    </source>
</reference>
<dbReference type="GO" id="GO:0000278">
    <property type="term" value="P:mitotic cell cycle"/>
    <property type="evidence" value="ECO:0007669"/>
    <property type="project" value="TreeGrafter"/>
</dbReference>
<name>A0A2P5XYY2_GOSBA</name>
<dbReference type="Proteomes" id="UP000239757">
    <property type="component" value="Unassembled WGS sequence"/>
</dbReference>
<dbReference type="GO" id="GO:0005516">
    <property type="term" value="F:calmodulin binding"/>
    <property type="evidence" value="ECO:0007669"/>
    <property type="project" value="UniProtKB-KW"/>
</dbReference>
<protein>
    <submittedName>
        <fullName evidence="5">Uncharacterized protein</fullName>
    </submittedName>
</protein>
<evidence type="ECO:0000313" key="5">
    <source>
        <dbReference type="EMBL" id="PPS08516.1"/>
    </source>
</evidence>
<dbReference type="EMBL" id="KZ663989">
    <property type="protein sequence ID" value="PPS08516.1"/>
    <property type="molecule type" value="Genomic_DNA"/>
</dbReference>
<evidence type="ECO:0000256" key="3">
    <source>
        <dbReference type="ARBA" id="ARBA00022737"/>
    </source>
</evidence>
<dbReference type="GO" id="GO:0007051">
    <property type="term" value="P:spindle organization"/>
    <property type="evidence" value="ECO:0007669"/>
    <property type="project" value="TreeGrafter"/>
</dbReference>
<evidence type="ECO:0000256" key="2">
    <source>
        <dbReference type="ARBA" id="ARBA00022490"/>
    </source>
</evidence>
<keyword evidence="3" id="KW-0677">Repeat</keyword>
<dbReference type="InterPro" id="IPR027417">
    <property type="entry name" value="P-loop_NTPase"/>
</dbReference>
<dbReference type="PROSITE" id="PS50096">
    <property type="entry name" value="IQ"/>
    <property type="match status" value="5"/>
</dbReference>
<evidence type="ECO:0000256" key="1">
    <source>
        <dbReference type="ARBA" id="ARBA00004496"/>
    </source>
</evidence>
<dbReference type="AlphaFoldDB" id="A0A2P5XYY2"/>
<evidence type="ECO:0000256" key="4">
    <source>
        <dbReference type="ARBA" id="ARBA00022860"/>
    </source>
</evidence>
<dbReference type="InterPro" id="IPR000048">
    <property type="entry name" value="IQ_motif_EF-hand-BS"/>
</dbReference>
<gene>
    <name evidence="5" type="ORF">GOBAR_AA12142</name>
</gene>
<organism evidence="5 6">
    <name type="scientific">Gossypium barbadense</name>
    <name type="common">Sea Island cotton</name>
    <name type="synonym">Hibiscus barbadensis</name>
    <dbReference type="NCBI Taxonomy" id="3634"/>
    <lineage>
        <taxon>Eukaryota</taxon>
        <taxon>Viridiplantae</taxon>
        <taxon>Streptophyta</taxon>
        <taxon>Embryophyta</taxon>
        <taxon>Tracheophyta</taxon>
        <taxon>Spermatophyta</taxon>
        <taxon>Magnoliopsida</taxon>
        <taxon>eudicotyledons</taxon>
        <taxon>Gunneridae</taxon>
        <taxon>Pentapetalae</taxon>
        <taxon>rosids</taxon>
        <taxon>malvids</taxon>
        <taxon>Malvales</taxon>
        <taxon>Malvaceae</taxon>
        <taxon>Malvoideae</taxon>
        <taxon>Gossypium</taxon>
    </lineage>
</organism>
<proteinExistence type="predicted"/>
<dbReference type="Gene3D" id="1.20.5.190">
    <property type="match status" value="4"/>
</dbReference>
<dbReference type="GO" id="GO:0051295">
    <property type="term" value="P:establishment of meiotic spindle localization"/>
    <property type="evidence" value="ECO:0007669"/>
    <property type="project" value="TreeGrafter"/>
</dbReference>
<dbReference type="SMART" id="SM00015">
    <property type="entry name" value="IQ"/>
    <property type="match status" value="6"/>
</dbReference>
<keyword evidence="2" id="KW-0963">Cytoplasm</keyword>
<dbReference type="PANTHER" id="PTHR22706:SF1">
    <property type="entry name" value="ASSEMBLY FACTOR FOR SPINDLE MICROTUBULES"/>
    <property type="match status" value="1"/>
</dbReference>